<dbReference type="PANTHER" id="PTHR27005">
    <property type="entry name" value="WALL-ASSOCIATED RECEPTOR KINASE-LIKE 21"/>
    <property type="match status" value="1"/>
</dbReference>
<feature type="non-terminal residue" evidence="15">
    <location>
        <position position="1"/>
    </location>
</feature>
<feature type="region of interest" description="Disordered" evidence="13">
    <location>
        <begin position="1"/>
        <end position="24"/>
    </location>
</feature>
<reference evidence="15 16" key="1">
    <citation type="journal article" date="2017" name="Front. Genet.">
        <title>Draft sequencing of the heterozygous diploid genome of Satsuma (Citrus unshiu Marc.) using a hybrid assembly approach.</title>
        <authorList>
            <person name="Shimizu T."/>
            <person name="Tanizawa Y."/>
            <person name="Mochizuki T."/>
            <person name="Nagasaki H."/>
            <person name="Yoshioka T."/>
            <person name="Toyoda A."/>
            <person name="Fujiyama A."/>
            <person name="Kaminuma E."/>
            <person name="Nakamura Y."/>
        </authorList>
    </citation>
    <scope>NUCLEOTIDE SEQUENCE [LARGE SCALE GENOMIC DNA]</scope>
    <source>
        <strain evidence="16">cv. Miyagawa wase</strain>
    </source>
</reference>
<keyword evidence="5" id="KW-0732">Signal</keyword>
<comment type="caution">
    <text evidence="15">The sequence shown here is derived from an EMBL/GenBank/DDBJ whole genome shotgun (WGS) entry which is preliminary data.</text>
</comment>
<gene>
    <name evidence="15" type="ORF">CUMW_242950</name>
</gene>
<keyword evidence="4" id="KW-0812">Transmembrane</keyword>
<organism evidence="15 16">
    <name type="scientific">Citrus unshiu</name>
    <name type="common">Satsuma mandarin</name>
    <name type="synonym">Citrus nobilis var. unshiu</name>
    <dbReference type="NCBI Taxonomy" id="55188"/>
    <lineage>
        <taxon>Eukaryota</taxon>
        <taxon>Viridiplantae</taxon>
        <taxon>Streptophyta</taxon>
        <taxon>Embryophyta</taxon>
        <taxon>Tracheophyta</taxon>
        <taxon>Spermatophyta</taxon>
        <taxon>Magnoliopsida</taxon>
        <taxon>eudicotyledons</taxon>
        <taxon>Gunneridae</taxon>
        <taxon>Pentapetalae</taxon>
        <taxon>rosids</taxon>
        <taxon>malvids</taxon>
        <taxon>Sapindales</taxon>
        <taxon>Rutaceae</taxon>
        <taxon>Aurantioideae</taxon>
        <taxon>Citrus</taxon>
    </lineage>
</organism>
<dbReference type="PANTHER" id="PTHR27005:SF521">
    <property type="entry name" value="WALL-ASSOCIATED RECEPTOR KINASE-LIKE 6"/>
    <property type="match status" value="1"/>
</dbReference>
<dbReference type="InterPro" id="IPR045274">
    <property type="entry name" value="WAK-like"/>
</dbReference>
<dbReference type="GO" id="GO:0004674">
    <property type="term" value="F:protein serine/threonine kinase activity"/>
    <property type="evidence" value="ECO:0007669"/>
    <property type="project" value="UniProtKB-KW"/>
</dbReference>
<feature type="non-terminal residue" evidence="15">
    <location>
        <position position="173"/>
    </location>
</feature>
<proteinExistence type="predicted"/>
<evidence type="ECO:0000256" key="6">
    <source>
        <dbReference type="ARBA" id="ARBA00022741"/>
    </source>
</evidence>
<keyword evidence="10" id="KW-0472">Membrane</keyword>
<evidence type="ECO:0000256" key="5">
    <source>
        <dbReference type="ARBA" id="ARBA00022729"/>
    </source>
</evidence>
<dbReference type="Gene3D" id="1.10.510.10">
    <property type="entry name" value="Transferase(Phosphotransferase) domain 1"/>
    <property type="match status" value="1"/>
</dbReference>
<evidence type="ECO:0000256" key="10">
    <source>
        <dbReference type="ARBA" id="ARBA00023136"/>
    </source>
</evidence>
<dbReference type="PROSITE" id="PS50011">
    <property type="entry name" value="PROTEIN_KINASE_DOM"/>
    <property type="match status" value="1"/>
</dbReference>
<evidence type="ECO:0000256" key="9">
    <source>
        <dbReference type="ARBA" id="ARBA00022989"/>
    </source>
</evidence>
<comment type="catalytic activity">
    <reaction evidence="12">
        <text>L-threonyl-[protein] + ATP = O-phospho-L-threonyl-[protein] + ADP + H(+)</text>
        <dbReference type="Rhea" id="RHEA:46608"/>
        <dbReference type="Rhea" id="RHEA-COMP:11060"/>
        <dbReference type="Rhea" id="RHEA-COMP:11605"/>
        <dbReference type="ChEBI" id="CHEBI:15378"/>
        <dbReference type="ChEBI" id="CHEBI:30013"/>
        <dbReference type="ChEBI" id="CHEBI:30616"/>
        <dbReference type="ChEBI" id="CHEBI:61977"/>
        <dbReference type="ChEBI" id="CHEBI:456216"/>
    </reaction>
</comment>
<dbReference type="GO" id="GO:0005524">
    <property type="term" value="F:ATP binding"/>
    <property type="evidence" value="ECO:0007669"/>
    <property type="project" value="UniProtKB-KW"/>
</dbReference>
<keyword evidence="9" id="KW-1133">Transmembrane helix</keyword>
<evidence type="ECO:0000313" key="16">
    <source>
        <dbReference type="Proteomes" id="UP000236630"/>
    </source>
</evidence>
<evidence type="ECO:0000256" key="4">
    <source>
        <dbReference type="ARBA" id="ARBA00022692"/>
    </source>
</evidence>
<dbReference type="Pfam" id="PF00069">
    <property type="entry name" value="Pkinase"/>
    <property type="match status" value="1"/>
</dbReference>
<evidence type="ECO:0000256" key="12">
    <source>
        <dbReference type="ARBA" id="ARBA00047951"/>
    </source>
</evidence>
<dbReference type="InterPro" id="IPR011009">
    <property type="entry name" value="Kinase-like_dom_sf"/>
</dbReference>
<keyword evidence="8" id="KW-0067">ATP-binding</keyword>
<keyword evidence="7" id="KW-0418">Kinase</keyword>
<evidence type="ECO:0000313" key="15">
    <source>
        <dbReference type="EMBL" id="GAY65676.1"/>
    </source>
</evidence>
<dbReference type="SUPFAM" id="SSF56112">
    <property type="entry name" value="Protein kinase-like (PK-like)"/>
    <property type="match status" value="1"/>
</dbReference>
<evidence type="ECO:0000256" key="3">
    <source>
        <dbReference type="ARBA" id="ARBA00022679"/>
    </source>
</evidence>
<evidence type="ECO:0000256" key="2">
    <source>
        <dbReference type="ARBA" id="ARBA00022527"/>
    </source>
</evidence>
<dbReference type="Proteomes" id="UP000236630">
    <property type="component" value="Unassembled WGS sequence"/>
</dbReference>
<keyword evidence="16" id="KW-1185">Reference proteome</keyword>
<dbReference type="AlphaFoldDB" id="A0A2H5QM38"/>
<comment type="subcellular location">
    <subcellularLocation>
        <location evidence="1">Membrane</location>
        <topology evidence="1">Single-pass type I membrane protein</topology>
    </subcellularLocation>
</comment>
<dbReference type="FunFam" id="3.30.200.20:FF:000043">
    <property type="entry name" value="Wall-associated receptor kinase 2"/>
    <property type="match status" value="1"/>
</dbReference>
<feature type="domain" description="Protein kinase" evidence="14">
    <location>
        <begin position="40"/>
        <end position="173"/>
    </location>
</feature>
<accession>A0A2H5QM38</accession>
<protein>
    <recommendedName>
        <fullName evidence="14">Protein kinase domain-containing protein</fullName>
    </recommendedName>
</protein>
<evidence type="ECO:0000256" key="7">
    <source>
        <dbReference type="ARBA" id="ARBA00022777"/>
    </source>
</evidence>
<dbReference type="EMBL" id="BDQV01000503">
    <property type="protein sequence ID" value="GAY65676.1"/>
    <property type="molecule type" value="Genomic_DNA"/>
</dbReference>
<dbReference type="GO" id="GO:0005886">
    <property type="term" value="C:plasma membrane"/>
    <property type="evidence" value="ECO:0007669"/>
    <property type="project" value="TreeGrafter"/>
</dbReference>
<keyword evidence="3" id="KW-0808">Transferase</keyword>
<dbReference type="Gene3D" id="3.30.200.20">
    <property type="entry name" value="Phosphorylase Kinase, domain 1"/>
    <property type="match status" value="1"/>
</dbReference>
<evidence type="ECO:0000256" key="11">
    <source>
        <dbReference type="ARBA" id="ARBA00047558"/>
    </source>
</evidence>
<feature type="compositionally biased region" description="Basic and acidic residues" evidence="13">
    <location>
        <begin position="1"/>
        <end position="12"/>
    </location>
</feature>
<dbReference type="InterPro" id="IPR000719">
    <property type="entry name" value="Prot_kinase_dom"/>
</dbReference>
<keyword evidence="6" id="KW-0547">Nucleotide-binding</keyword>
<sequence>SSESDPNPKFDWIHPNPKLPTPSGRSCLQTKDLEKATDNFNISRILGQGGQGIVFKGMLTDGRIVAVKKSKLVHESNVEQFINEVVILSQINHRNVVKLLRCCLETEVRLLVYEFIPNGSLYQYIHEQTDDQLPITWEMRLRITVEVSGALSYLHSSASIPIYHLDIKPQIYF</sequence>
<name>A0A2H5QM38_CITUN</name>
<dbReference type="GO" id="GO:0007166">
    <property type="term" value="P:cell surface receptor signaling pathway"/>
    <property type="evidence" value="ECO:0007669"/>
    <property type="project" value="InterPro"/>
</dbReference>
<comment type="catalytic activity">
    <reaction evidence="11">
        <text>L-seryl-[protein] + ATP = O-phospho-L-seryl-[protein] + ADP + H(+)</text>
        <dbReference type="Rhea" id="RHEA:17989"/>
        <dbReference type="Rhea" id="RHEA-COMP:9863"/>
        <dbReference type="Rhea" id="RHEA-COMP:11604"/>
        <dbReference type="ChEBI" id="CHEBI:15378"/>
        <dbReference type="ChEBI" id="CHEBI:29999"/>
        <dbReference type="ChEBI" id="CHEBI:30616"/>
        <dbReference type="ChEBI" id="CHEBI:83421"/>
        <dbReference type="ChEBI" id="CHEBI:456216"/>
    </reaction>
</comment>
<evidence type="ECO:0000256" key="1">
    <source>
        <dbReference type="ARBA" id="ARBA00004479"/>
    </source>
</evidence>
<evidence type="ECO:0000256" key="13">
    <source>
        <dbReference type="SAM" id="MobiDB-lite"/>
    </source>
</evidence>
<evidence type="ECO:0000256" key="8">
    <source>
        <dbReference type="ARBA" id="ARBA00022840"/>
    </source>
</evidence>
<keyword evidence="2" id="KW-0723">Serine/threonine-protein kinase</keyword>
<evidence type="ECO:0000259" key="14">
    <source>
        <dbReference type="PROSITE" id="PS50011"/>
    </source>
</evidence>